<dbReference type="Proteomes" id="UP000693970">
    <property type="component" value="Unassembled WGS sequence"/>
</dbReference>
<reference evidence="2" key="1">
    <citation type="journal article" date="2021" name="Sci. Rep.">
        <title>Diploid genomic architecture of Nitzschia inconspicua, an elite biomass production diatom.</title>
        <authorList>
            <person name="Oliver A."/>
            <person name="Podell S."/>
            <person name="Pinowska A."/>
            <person name="Traller J.C."/>
            <person name="Smith S.R."/>
            <person name="McClure R."/>
            <person name="Beliaev A."/>
            <person name="Bohutskyi P."/>
            <person name="Hill E.A."/>
            <person name="Rabines A."/>
            <person name="Zheng H."/>
            <person name="Allen L.Z."/>
            <person name="Kuo A."/>
            <person name="Grigoriev I.V."/>
            <person name="Allen A.E."/>
            <person name="Hazlebeck D."/>
            <person name="Allen E.E."/>
        </authorList>
    </citation>
    <scope>NUCLEOTIDE SEQUENCE</scope>
    <source>
        <strain evidence="2">Hildebrandi</strain>
    </source>
</reference>
<dbReference type="GO" id="GO:0016787">
    <property type="term" value="F:hydrolase activity"/>
    <property type="evidence" value="ECO:0007669"/>
    <property type="project" value="UniProtKB-KW"/>
</dbReference>
<sequence>MKEQLTVGLVQPELRRSDETPMEATRRICEMMVTEPSGIDLFVLPELCPVGYSEDTFFRYLPETSELRSLYGEIDNEMAEAARKCGACICYGTIGWEEEEYRQSNNGSLTPSNNT</sequence>
<dbReference type="InterPro" id="IPR003010">
    <property type="entry name" value="C-N_Hydrolase"/>
</dbReference>
<protein>
    <submittedName>
        <fullName evidence="2">Carbon-nitrogen hydrolase</fullName>
    </submittedName>
</protein>
<keyword evidence="3" id="KW-1185">Reference proteome</keyword>
<evidence type="ECO:0000313" key="3">
    <source>
        <dbReference type="Proteomes" id="UP000693970"/>
    </source>
</evidence>
<accession>A0A9K3L983</accession>
<organism evidence="2 3">
    <name type="scientific">Nitzschia inconspicua</name>
    <dbReference type="NCBI Taxonomy" id="303405"/>
    <lineage>
        <taxon>Eukaryota</taxon>
        <taxon>Sar</taxon>
        <taxon>Stramenopiles</taxon>
        <taxon>Ochrophyta</taxon>
        <taxon>Bacillariophyta</taxon>
        <taxon>Bacillariophyceae</taxon>
        <taxon>Bacillariophycidae</taxon>
        <taxon>Bacillariales</taxon>
        <taxon>Bacillariaceae</taxon>
        <taxon>Nitzschia</taxon>
    </lineage>
</organism>
<dbReference type="OrthoDB" id="43633at2759"/>
<evidence type="ECO:0000313" key="2">
    <source>
        <dbReference type="EMBL" id="KAG7357123.1"/>
    </source>
</evidence>
<reference evidence="2" key="2">
    <citation type="submission" date="2021-04" db="EMBL/GenBank/DDBJ databases">
        <authorList>
            <person name="Podell S."/>
        </authorList>
    </citation>
    <scope>NUCLEOTIDE SEQUENCE</scope>
    <source>
        <strain evidence="2">Hildebrandi</strain>
    </source>
</reference>
<name>A0A9K3L983_9STRA</name>
<comment type="caution">
    <text evidence="2">The sequence shown here is derived from an EMBL/GenBank/DDBJ whole genome shotgun (WGS) entry which is preliminary data.</text>
</comment>
<feature type="domain" description="CN hydrolase" evidence="1">
    <location>
        <begin position="7"/>
        <end position="101"/>
    </location>
</feature>
<proteinExistence type="predicted"/>
<evidence type="ECO:0000259" key="1">
    <source>
        <dbReference type="Pfam" id="PF00795"/>
    </source>
</evidence>
<dbReference type="EMBL" id="JAGRRH010000015">
    <property type="protein sequence ID" value="KAG7357123.1"/>
    <property type="molecule type" value="Genomic_DNA"/>
</dbReference>
<keyword evidence="2" id="KW-0378">Hydrolase</keyword>
<dbReference type="AlphaFoldDB" id="A0A9K3L983"/>
<gene>
    <name evidence="2" type="ORF">IV203_001811</name>
</gene>
<dbReference type="Pfam" id="PF00795">
    <property type="entry name" value="CN_hydrolase"/>
    <property type="match status" value="1"/>
</dbReference>